<dbReference type="GO" id="GO:0005739">
    <property type="term" value="C:mitochondrion"/>
    <property type="evidence" value="ECO:0007669"/>
    <property type="project" value="UniProtKB-SubCell"/>
</dbReference>
<evidence type="ECO:0000313" key="8">
    <source>
        <dbReference type="EMBL" id="KAF2712404.1"/>
    </source>
</evidence>
<keyword evidence="5" id="KW-0687">Ribonucleoprotein</keyword>
<keyword evidence="9" id="KW-1185">Reference proteome</keyword>
<dbReference type="GO" id="GO:1990904">
    <property type="term" value="C:ribonucleoprotein complex"/>
    <property type="evidence" value="ECO:0007669"/>
    <property type="project" value="UniProtKB-KW"/>
</dbReference>
<dbReference type="OrthoDB" id="6220758at2759"/>
<proteinExistence type="inferred from homology"/>
<reference evidence="8" key="1">
    <citation type="journal article" date="2020" name="Stud. Mycol.">
        <title>101 Dothideomycetes genomes: a test case for predicting lifestyles and emergence of pathogens.</title>
        <authorList>
            <person name="Haridas S."/>
            <person name="Albert R."/>
            <person name="Binder M."/>
            <person name="Bloem J."/>
            <person name="Labutti K."/>
            <person name="Salamov A."/>
            <person name="Andreopoulos B."/>
            <person name="Baker S."/>
            <person name="Barry K."/>
            <person name="Bills G."/>
            <person name="Bluhm B."/>
            <person name="Cannon C."/>
            <person name="Castanera R."/>
            <person name="Culley D."/>
            <person name="Daum C."/>
            <person name="Ezra D."/>
            <person name="Gonzalez J."/>
            <person name="Henrissat B."/>
            <person name="Kuo A."/>
            <person name="Liang C."/>
            <person name="Lipzen A."/>
            <person name="Lutzoni F."/>
            <person name="Magnuson J."/>
            <person name="Mondo S."/>
            <person name="Nolan M."/>
            <person name="Ohm R."/>
            <person name="Pangilinan J."/>
            <person name="Park H.-J."/>
            <person name="Ramirez L."/>
            <person name="Alfaro M."/>
            <person name="Sun H."/>
            <person name="Tritt A."/>
            <person name="Yoshinaga Y."/>
            <person name="Zwiers L.-H."/>
            <person name="Turgeon B."/>
            <person name="Goodwin S."/>
            <person name="Spatafora J."/>
            <person name="Crous P."/>
            <person name="Grigoriev I."/>
        </authorList>
    </citation>
    <scope>NUCLEOTIDE SEQUENCE</scope>
    <source>
        <strain evidence="8">CBS 279.74</strain>
    </source>
</reference>
<sequence>MRRIARPQRSIGNPISSSNQLRPRAFPSRCLNAPAIPASLAPFSTTSSPHFLHDRHDKKKHQAFVRRWQKRLLGDSEPIGAHVDPYDKTSPVRISPDEYGEEEEVLVDEDGNEISKDQSLEILYKKANSGFGLRVVGGKDMHSKLEEERMAAEFEILTMKTYTPLSLKMADEIEDLTGTPYTLSDENLMMAQTFQEVTGKPYTDFSFGRISQIKDVTQIRKNFQQALVEVYTLKEAGRDLDLTKLPNRGVYNPPHWISDVQTYTSPTGDLVLSYPEGRTAEKLLEKMQDVPAWDPAQVWGQSELVDEAEYNEPEQLEEPVQPEPTGPNKHAIALVDESKRFDFMSNLPTPRKKPQETAPKVDGSQQKVEAVAAETSSEAVSKPAVNLVELEAKLQASKAAIAKMRHIVIESGANSVGSRVAAIRQEVLEDATKSIQARIAAVRATVRDGITSLASESITTIVPEAKWRHASLADPTIKFALTKRLIQLTGIRISDPHLNSVQTVGDLYGQLCSASKPKPKKLYDTIRVEAEKKSVVTKTSPELTATRTKKKHSMGELLSIPNVSIRAKRLKSYHKHRQIGLDKVIKFALAERNLESQRRLKYPSKNAHSPHGSYKALAFGEIIQPNVLRGIERERESKEKALVERRDAYAAQNS</sequence>
<feature type="compositionally biased region" description="Polar residues" evidence="7">
    <location>
        <begin position="10"/>
        <end position="21"/>
    </location>
</feature>
<dbReference type="GO" id="GO:0005840">
    <property type="term" value="C:ribosome"/>
    <property type="evidence" value="ECO:0007669"/>
    <property type="project" value="UniProtKB-KW"/>
</dbReference>
<organism evidence="8 9">
    <name type="scientific">Pleomassaria siparia CBS 279.74</name>
    <dbReference type="NCBI Taxonomy" id="1314801"/>
    <lineage>
        <taxon>Eukaryota</taxon>
        <taxon>Fungi</taxon>
        <taxon>Dikarya</taxon>
        <taxon>Ascomycota</taxon>
        <taxon>Pezizomycotina</taxon>
        <taxon>Dothideomycetes</taxon>
        <taxon>Pleosporomycetidae</taxon>
        <taxon>Pleosporales</taxon>
        <taxon>Pleomassariaceae</taxon>
        <taxon>Pleomassaria</taxon>
    </lineage>
</organism>
<evidence type="ECO:0000256" key="4">
    <source>
        <dbReference type="ARBA" id="ARBA00023128"/>
    </source>
</evidence>
<keyword evidence="4" id="KW-0496">Mitochondrion</keyword>
<evidence type="ECO:0000256" key="2">
    <source>
        <dbReference type="ARBA" id="ARBA00008860"/>
    </source>
</evidence>
<evidence type="ECO:0000256" key="7">
    <source>
        <dbReference type="SAM" id="MobiDB-lite"/>
    </source>
</evidence>
<comment type="subcellular location">
    <subcellularLocation>
        <location evidence="1">Mitochondrion</location>
    </subcellularLocation>
</comment>
<gene>
    <name evidence="8" type="ORF">K504DRAFT_488839</name>
</gene>
<evidence type="ECO:0000313" key="9">
    <source>
        <dbReference type="Proteomes" id="UP000799428"/>
    </source>
</evidence>
<protein>
    <recommendedName>
        <fullName evidence="6">Large ribosomal subunit protein mL50</fullName>
    </recommendedName>
</protein>
<evidence type="ECO:0000256" key="5">
    <source>
        <dbReference type="ARBA" id="ARBA00023274"/>
    </source>
</evidence>
<evidence type="ECO:0000256" key="3">
    <source>
        <dbReference type="ARBA" id="ARBA00022980"/>
    </source>
</evidence>
<feature type="region of interest" description="Disordered" evidence="7">
    <location>
        <begin position="1"/>
        <end position="22"/>
    </location>
</feature>
<comment type="similarity">
    <text evidence="2">Belongs to the mitochondrion-specific ribosomal protein mL50 family.</text>
</comment>
<dbReference type="AlphaFoldDB" id="A0A6G1KHU6"/>
<keyword evidence="3" id="KW-0689">Ribosomal protein</keyword>
<evidence type="ECO:0000256" key="6">
    <source>
        <dbReference type="ARBA" id="ARBA00035183"/>
    </source>
</evidence>
<accession>A0A6G1KHU6</accession>
<name>A0A6G1KHU6_9PLEO</name>
<dbReference type="EMBL" id="MU005766">
    <property type="protein sequence ID" value="KAF2712404.1"/>
    <property type="molecule type" value="Genomic_DNA"/>
</dbReference>
<dbReference type="InterPro" id="IPR018305">
    <property type="entry name" value="Ribosomal_m50"/>
</dbReference>
<dbReference type="Proteomes" id="UP000799428">
    <property type="component" value="Unassembled WGS sequence"/>
</dbReference>
<evidence type="ECO:0000256" key="1">
    <source>
        <dbReference type="ARBA" id="ARBA00004173"/>
    </source>
</evidence>
<dbReference type="Pfam" id="PF10501">
    <property type="entry name" value="Ribosomal_L50"/>
    <property type="match status" value="1"/>
</dbReference>